<accession>A0A836B356</accession>
<dbReference type="Proteomes" id="UP000650467">
    <property type="component" value="Unassembled WGS sequence"/>
</dbReference>
<dbReference type="EMBL" id="JAEHOC010000001">
    <property type="protein sequence ID" value="KAG2445959.1"/>
    <property type="molecule type" value="Genomic_DNA"/>
</dbReference>
<keyword evidence="4" id="KW-1185">Reference proteome</keyword>
<name>A0A836B356_CHLIN</name>
<gene>
    <name evidence="3" type="ORF">HXX76_000562</name>
</gene>
<proteinExistence type="predicted"/>
<feature type="compositionally biased region" description="Acidic residues" evidence="2">
    <location>
        <begin position="341"/>
        <end position="354"/>
    </location>
</feature>
<protein>
    <submittedName>
        <fullName evidence="3">Uncharacterized protein</fullName>
    </submittedName>
</protein>
<evidence type="ECO:0000313" key="4">
    <source>
        <dbReference type="Proteomes" id="UP000650467"/>
    </source>
</evidence>
<dbReference type="SUPFAM" id="SSF52047">
    <property type="entry name" value="RNI-like"/>
    <property type="match status" value="1"/>
</dbReference>
<evidence type="ECO:0000256" key="2">
    <source>
        <dbReference type="SAM" id="MobiDB-lite"/>
    </source>
</evidence>
<comment type="subcellular location">
    <subcellularLocation>
        <location evidence="1">Cytoplasm</location>
        <location evidence="1">Cytoskeleton</location>
        <location evidence="1">Cilium axoneme</location>
    </subcellularLocation>
</comment>
<feature type="compositionally biased region" description="Low complexity" evidence="2">
    <location>
        <begin position="261"/>
        <end position="272"/>
    </location>
</feature>
<dbReference type="AlphaFoldDB" id="A0A836B356"/>
<dbReference type="GO" id="GO:0005930">
    <property type="term" value="C:axoneme"/>
    <property type="evidence" value="ECO:0007669"/>
    <property type="project" value="UniProtKB-SubCell"/>
</dbReference>
<dbReference type="OrthoDB" id="546386at2759"/>
<organism evidence="3 4">
    <name type="scientific">Chlamydomonas incerta</name>
    <dbReference type="NCBI Taxonomy" id="51695"/>
    <lineage>
        <taxon>Eukaryota</taxon>
        <taxon>Viridiplantae</taxon>
        <taxon>Chlorophyta</taxon>
        <taxon>core chlorophytes</taxon>
        <taxon>Chlorophyceae</taxon>
        <taxon>CS clade</taxon>
        <taxon>Chlamydomonadales</taxon>
        <taxon>Chlamydomonadaceae</taxon>
        <taxon>Chlamydomonas</taxon>
    </lineage>
</organism>
<feature type="region of interest" description="Disordered" evidence="2">
    <location>
        <begin position="338"/>
        <end position="360"/>
    </location>
</feature>
<dbReference type="Gene3D" id="3.80.10.10">
    <property type="entry name" value="Ribonuclease Inhibitor"/>
    <property type="match status" value="1"/>
</dbReference>
<evidence type="ECO:0000256" key="1">
    <source>
        <dbReference type="ARBA" id="ARBA00004430"/>
    </source>
</evidence>
<sequence length="870" mass="92640">MWSARKLLPEVDSLHLRAYHQCIEEAALLRTVHAVTRWSHLQHLRISLDESPLDESTLVAEWLERTGRSSQQEASNDVLLHYRPTGPRPQATMFCELCMGALGRLTNLRSLALSGVPMASNTRLGLYGLSTLERLTSLELLNDRGTNSWTRDAHPDDTELRCLTSLRRLSISGELLSPAVMSALAQLSSLTRLQLDLRHPEEVAEALTSERLSKLQQLRALHVACGSIGSNAHAAATQVVTSVLQSVQTLAVAVRERQEQEQAQAPAQQRPRSTPARMAASDHRQPAIKAEGASGPYGLSRRRKQRSSRRACLAAKGCAATAPSPDLRHRIATTSATIDSGMDEEEEEEEEEGGAVDGSTMRPLRVYLDLAPSDSPHLLHLTPGLIDALCDLGPALRSLDAGFGTGSASNLYRLTELTELTSLSLRCLPGTHPDLASWDLQRLGAACTQLHTLRLALPPERMDAAVPGLAFGSADTAGGSALSAATSRTAAMRGASSGSGCFPRLRVLELQAYVHTKEVVVGLPDLQPRLAELLAAQLQEQGVECQHVGAPPAHGVQHAMNSTSCASPADITPQPGPPLVPEQLRQRAVAMAREPLSTLAQLMHALPTVDGVQQTLIDEANWRDRRRQARLQALIEQGMTEEAAEEVTQREAVAATPTVPLWVLGQYLTPAQVVANILLTGDEGGSDGAAWLAGPGAAGGAAAGDQAMLEPAALQRAHKELAQACQPVAMHLLGVRQLLALREVLLCEEVVAGPVFRLAAWTPRNLQRLRLEGFVGLSFGRGNGNGGGLGGGEAAALIASGVDWAPPSLWEVEVTLHGGPAEEAEALTGLRVWREAAAAAAAATCDTATTAGGAVLSVQSRCQLWGENAR</sequence>
<dbReference type="InterPro" id="IPR032675">
    <property type="entry name" value="LRR_dom_sf"/>
</dbReference>
<feature type="region of interest" description="Disordered" evidence="2">
    <location>
        <begin position="258"/>
        <end position="308"/>
    </location>
</feature>
<comment type="caution">
    <text evidence="3">The sequence shown here is derived from an EMBL/GenBank/DDBJ whole genome shotgun (WGS) entry which is preliminary data.</text>
</comment>
<evidence type="ECO:0000313" key="3">
    <source>
        <dbReference type="EMBL" id="KAG2445959.1"/>
    </source>
</evidence>
<reference evidence="3" key="1">
    <citation type="journal article" date="2020" name="bioRxiv">
        <title>Comparative genomics of Chlamydomonas.</title>
        <authorList>
            <person name="Craig R.J."/>
            <person name="Hasan A.R."/>
            <person name="Ness R.W."/>
            <person name="Keightley P.D."/>
        </authorList>
    </citation>
    <scope>NUCLEOTIDE SEQUENCE</scope>
    <source>
        <strain evidence="3">SAG 7.73</strain>
    </source>
</reference>